<dbReference type="Pfam" id="PF01385">
    <property type="entry name" value="OrfB_IS605"/>
    <property type="match status" value="1"/>
</dbReference>
<dbReference type="AlphaFoldDB" id="A0A5J5HHA4"/>
<keyword evidence="3" id="KW-0815">Transposition</keyword>
<organism evidence="8 9">
    <name type="scientific">Niallia endozanthoxylica</name>
    <dbReference type="NCBI Taxonomy" id="2036016"/>
    <lineage>
        <taxon>Bacteria</taxon>
        <taxon>Bacillati</taxon>
        <taxon>Bacillota</taxon>
        <taxon>Bacilli</taxon>
        <taxon>Bacillales</taxon>
        <taxon>Bacillaceae</taxon>
        <taxon>Niallia</taxon>
    </lineage>
</organism>
<gene>
    <name evidence="8" type="ORF">F4V44_19585</name>
</gene>
<dbReference type="OrthoDB" id="56768at2"/>
<dbReference type="NCBIfam" id="TIGR01766">
    <property type="entry name" value="IS200/IS605 family accessory protein TnpB-like domain"/>
    <property type="match status" value="1"/>
</dbReference>
<dbReference type="PANTHER" id="PTHR30405">
    <property type="entry name" value="TRANSPOSASE"/>
    <property type="match status" value="1"/>
</dbReference>
<dbReference type="EMBL" id="VYKL01000031">
    <property type="protein sequence ID" value="KAA9019547.1"/>
    <property type="molecule type" value="Genomic_DNA"/>
</dbReference>
<proteinExistence type="inferred from homology"/>
<sequence>MFSSNDVVNFFLAIELINKTIGSARFIFNFFLGKQRNKDTYWYIVEEMVQNGQLPRNNWKGECLNKYETVKAIPELKRKYSFLKEVDSIALQKSVENLADSYDRYYKKQNKYPRFKSKKNPVQSYTTKYTNGNMAVNGRYIKLPKLGLVRFAKSREVEGKILNATIRRNPSGKYFISIGTEVEVNECSKNHLAVGIDVGLKDFAILSDGTNYSNPKFFRTWEEKLAKAQRRMSRRTIGGANWYKAKIKVARLHEKIANARNDYLHKISTEMVKNHDIIGMEDLSVSNMLKNHNLAKAISEVSWSQFKTMIEYKAKWYGKQVVTVAKNFPSSQLCSCCGYQNKDVKNLGLREWECPKCHTYHDRDINASLNLKNEAIRLLTVGATGIA</sequence>
<dbReference type="NCBIfam" id="NF038281">
    <property type="entry name" value="IS200_TnpB"/>
    <property type="match status" value="1"/>
</dbReference>
<keyword evidence="4" id="KW-0238">DNA-binding</keyword>
<keyword evidence="5" id="KW-0233">DNA recombination</keyword>
<evidence type="ECO:0000256" key="1">
    <source>
        <dbReference type="ARBA" id="ARBA00008761"/>
    </source>
</evidence>
<dbReference type="RefSeq" id="WP_150441704.1">
    <property type="nucleotide sequence ID" value="NZ_VYKL01000031.1"/>
</dbReference>
<dbReference type="Pfam" id="PF07282">
    <property type="entry name" value="Cas12f1-like_TNB"/>
    <property type="match status" value="1"/>
</dbReference>
<protein>
    <submittedName>
        <fullName evidence="8">IS200/IS605 family element transposase accessory protein TnpB</fullName>
    </submittedName>
</protein>
<evidence type="ECO:0000313" key="8">
    <source>
        <dbReference type="EMBL" id="KAA9019547.1"/>
    </source>
</evidence>
<evidence type="ECO:0000256" key="5">
    <source>
        <dbReference type="ARBA" id="ARBA00023172"/>
    </source>
</evidence>
<dbReference type="InterPro" id="IPR010095">
    <property type="entry name" value="Cas12f1-like_TNB"/>
</dbReference>
<accession>A0A5J5HHA4</accession>
<evidence type="ECO:0000256" key="2">
    <source>
        <dbReference type="ARBA" id="ARBA00011044"/>
    </source>
</evidence>
<name>A0A5J5HHA4_9BACI</name>
<comment type="similarity">
    <text evidence="1">In the C-terminal section; belongs to the transposase 35 family.</text>
</comment>
<dbReference type="InterPro" id="IPR053522">
    <property type="entry name" value="RNA-guided_endonuclease_TnpB"/>
</dbReference>
<dbReference type="GO" id="GO:0032196">
    <property type="term" value="P:transposition"/>
    <property type="evidence" value="ECO:0007669"/>
    <property type="project" value="UniProtKB-KW"/>
</dbReference>
<dbReference type="GO" id="GO:0006310">
    <property type="term" value="P:DNA recombination"/>
    <property type="evidence" value="ECO:0007669"/>
    <property type="project" value="UniProtKB-KW"/>
</dbReference>
<dbReference type="Proteomes" id="UP000326671">
    <property type="component" value="Unassembled WGS sequence"/>
</dbReference>
<evidence type="ECO:0000259" key="6">
    <source>
        <dbReference type="Pfam" id="PF01385"/>
    </source>
</evidence>
<keyword evidence="9" id="KW-1185">Reference proteome</keyword>
<dbReference type="NCBIfam" id="NF040570">
    <property type="entry name" value="guided_TnpB"/>
    <property type="match status" value="1"/>
</dbReference>
<dbReference type="GO" id="GO:0003677">
    <property type="term" value="F:DNA binding"/>
    <property type="evidence" value="ECO:0007669"/>
    <property type="project" value="UniProtKB-KW"/>
</dbReference>
<evidence type="ECO:0000313" key="9">
    <source>
        <dbReference type="Proteomes" id="UP000326671"/>
    </source>
</evidence>
<evidence type="ECO:0000256" key="4">
    <source>
        <dbReference type="ARBA" id="ARBA00023125"/>
    </source>
</evidence>
<dbReference type="PANTHER" id="PTHR30405:SF25">
    <property type="entry name" value="RNA-GUIDED DNA ENDONUCLEASE INSQ-RELATED"/>
    <property type="match status" value="1"/>
</dbReference>
<reference evidence="8 9" key="1">
    <citation type="submission" date="2019-09" db="EMBL/GenBank/DDBJ databases">
        <title>Whole genome sequences of isolates from the Mars Exploration Rovers.</title>
        <authorList>
            <person name="Seuylemezian A."/>
            <person name="Vaishampayan P."/>
        </authorList>
    </citation>
    <scope>NUCLEOTIDE SEQUENCE [LARGE SCALE GENOMIC DNA]</scope>
    <source>
        <strain evidence="8 9">MER_TA_151</strain>
    </source>
</reference>
<dbReference type="InterPro" id="IPR051399">
    <property type="entry name" value="RNA-guided_DNA_endo/Transpos"/>
</dbReference>
<comment type="similarity">
    <text evidence="2">In the N-terminal section; belongs to the transposase 2 family.</text>
</comment>
<feature type="domain" description="Probable transposase IS891/IS1136/IS1341" evidence="6">
    <location>
        <begin position="180"/>
        <end position="291"/>
    </location>
</feature>
<evidence type="ECO:0000259" key="7">
    <source>
        <dbReference type="Pfam" id="PF07282"/>
    </source>
</evidence>
<evidence type="ECO:0000256" key="3">
    <source>
        <dbReference type="ARBA" id="ARBA00022578"/>
    </source>
</evidence>
<feature type="domain" description="Cas12f1-like TNB" evidence="7">
    <location>
        <begin position="303"/>
        <end position="371"/>
    </location>
</feature>
<dbReference type="InterPro" id="IPR001959">
    <property type="entry name" value="Transposase"/>
</dbReference>
<comment type="caution">
    <text evidence="8">The sequence shown here is derived from an EMBL/GenBank/DDBJ whole genome shotgun (WGS) entry which is preliminary data.</text>
</comment>